<comment type="similarity">
    <text evidence="1">Belongs to the eIF-2-alpha family.</text>
</comment>
<dbReference type="Gene3D" id="1.10.150.190">
    <property type="entry name" value="Translation initiation factor 2, subunit 1, domain 2"/>
    <property type="match status" value="1"/>
</dbReference>
<dbReference type="GO" id="GO:0043022">
    <property type="term" value="F:ribosome binding"/>
    <property type="evidence" value="ECO:0007669"/>
    <property type="project" value="TreeGrafter"/>
</dbReference>
<dbReference type="InterPro" id="IPR024055">
    <property type="entry name" value="TIF2_asu_C"/>
</dbReference>
<keyword evidence="2 5" id="KW-0396">Initiation factor</keyword>
<reference evidence="5" key="1">
    <citation type="submission" date="2022-08" db="EMBL/GenBank/DDBJ databases">
        <title>Novel sulphate-reducing endosymbionts in the free-living metamonad Anaeramoeba.</title>
        <authorList>
            <person name="Jerlstrom-Hultqvist J."/>
            <person name="Cepicka I."/>
            <person name="Gallot-Lavallee L."/>
            <person name="Salas-Leiva D."/>
            <person name="Curtis B.A."/>
            <person name="Zahonova K."/>
            <person name="Pipaliya S."/>
            <person name="Dacks J."/>
            <person name="Roger A.J."/>
        </authorList>
    </citation>
    <scope>NUCLEOTIDE SEQUENCE</scope>
    <source>
        <strain evidence="5">Busselton2</strain>
    </source>
</reference>
<dbReference type="Pfam" id="PF07541">
    <property type="entry name" value="EIF_2_alpha"/>
    <property type="match status" value="1"/>
</dbReference>
<dbReference type="SMART" id="SM00316">
    <property type="entry name" value="S1"/>
    <property type="match status" value="1"/>
</dbReference>
<dbReference type="InterPro" id="IPR011488">
    <property type="entry name" value="TIF_2_asu"/>
</dbReference>
<dbReference type="SUPFAM" id="SSF110993">
    <property type="entry name" value="eIF-2-alpha, C-terminal domain"/>
    <property type="match status" value="1"/>
</dbReference>
<evidence type="ECO:0000313" key="6">
    <source>
        <dbReference type="Proteomes" id="UP001146793"/>
    </source>
</evidence>
<evidence type="ECO:0000256" key="1">
    <source>
        <dbReference type="ARBA" id="ARBA00007223"/>
    </source>
</evidence>
<dbReference type="PANTHER" id="PTHR10602">
    <property type="entry name" value="EUKARYOTIC TRANSLATION INITIATION FACTOR 2 SUBUNIT 1"/>
    <property type="match status" value="1"/>
</dbReference>
<dbReference type="InterPro" id="IPR003029">
    <property type="entry name" value="S1_domain"/>
</dbReference>
<evidence type="ECO:0000256" key="2">
    <source>
        <dbReference type="ARBA" id="ARBA00022540"/>
    </source>
</evidence>
<dbReference type="Gene3D" id="2.40.50.140">
    <property type="entry name" value="Nucleic acid-binding proteins"/>
    <property type="match status" value="1"/>
</dbReference>
<dbReference type="FunFam" id="2.40.50.140:FF:000015">
    <property type="entry name" value="Eukaryotic translation initiation factor 2 subunit alpha"/>
    <property type="match status" value="1"/>
</dbReference>
<feature type="domain" description="S1 motif" evidence="4">
    <location>
        <begin position="46"/>
        <end position="117"/>
    </location>
</feature>
<accession>A0AAV7ZTQ0</accession>
<organism evidence="5 6">
    <name type="scientific">Anaeramoeba flamelloides</name>
    <dbReference type="NCBI Taxonomy" id="1746091"/>
    <lineage>
        <taxon>Eukaryota</taxon>
        <taxon>Metamonada</taxon>
        <taxon>Anaeramoebidae</taxon>
        <taxon>Anaeramoeba</taxon>
    </lineage>
</organism>
<evidence type="ECO:0000313" key="5">
    <source>
        <dbReference type="EMBL" id="KAJ3443350.1"/>
    </source>
</evidence>
<dbReference type="SUPFAM" id="SSF50249">
    <property type="entry name" value="Nucleic acid-binding proteins"/>
    <property type="match status" value="1"/>
</dbReference>
<dbReference type="GO" id="GO:0003723">
    <property type="term" value="F:RNA binding"/>
    <property type="evidence" value="ECO:0007669"/>
    <property type="project" value="InterPro"/>
</dbReference>
<keyword evidence="3" id="KW-0648">Protein biosynthesis</keyword>
<evidence type="ECO:0000256" key="3">
    <source>
        <dbReference type="ARBA" id="ARBA00022917"/>
    </source>
</evidence>
<protein>
    <submittedName>
        <fullName evidence="5">Eukaryotic translation initiation factor 2 subunit</fullName>
    </submittedName>
</protein>
<dbReference type="InterPro" id="IPR024054">
    <property type="entry name" value="TIF2_asu_middle_sf"/>
</dbReference>
<dbReference type="Proteomes" id="UP001146793">
    <property type="component" value="Unassembled WGS sequence"/>
</dbReference>
<proteinExistence type="inferred from homology"/>
<dbReference type="PANTHER" id="PTHR10602:SF0">
    <property type="entry name" value="EUKARYOTIC TRANSLATION INITIATION FACTOR 2 SUBUNIT 1"/>
    <property type="match status" value="1"/>
</dbReference>
<sequence length="315" mass="36556">MITTKTQTQTTTNQNSLLKNRTMFGKLKDQSILECRYYEKKYPEEGQLVMFIASQITEHGILGKLPEFNNIESLISKTEVSSGRANSFYKYFRPGKYQACLVLRVDEEKGYIDLSRKRVNNPVELEVFRRFFRKSQLVHFIMKKVAKESVKALKTLYKQIVWPLYHRSVHPFDAFRKFLSDPTVLDNFNLGNIKKILKKVIKQKMPLRLIKVEAVFEMTCFNYDGIEAIKKSLTVAEQMGTNEHPIEVFLITAPIFRVCTTTFDHEYGLETLKQACNGMAEMIQNFGGSFQITRPPRALLNEKKHLNNKNNSSNN</sequence>
<dbReference type="EMBL" id="JANTQA010000023">
    <property type="protein sequence ID" value="KAJ3443350.1"/>
    <property type="molecule type" value="Genomic_DNA"/>
</dbReference>
<gene>
    <name evidence="5" type="ORF">M0812_09187</name>
</gene>
<dbReference type="GO" id="GO:0003743">
    <property type="term" value="F:translation initiation factor activity"/>
    <property type="evidence" value="ECO:0007669"/>
    <property type="project" value="UniProtKB-KW"/>
</dbReference>
<dbReference type="PROSITE" id="PS50126">
    <property type="entry name" value="S1"/>
    <property type="match status" value="1"/>
</dbReference>
<dbReference type="SUPFAM" id="SSF116742">
    <property type="entry name" value="eIF2alpha middle domain-like"/>
    <property type="match status" value="1"/>
</dbReference>
<dbReference type="InterPro" id="IPR012340">
    <property type="entry name" value="NA-bd_OB-fold"/>
</dbReference>
<dbReference type="AlphaFoldDB" id="A0AAV7ZTQ0"/>
<dbReference type="Gene3D" id="3.30.70.1130">
    <property type="entry name" value="EIF_2_alpha"/>
    <property type="match status" value="1"/>
</dbReference>
<evidence type="ECO:0000259" key="4">
    <source>
        <dbReference type="PROSITE" id="PS50126"/>
    </source>
</evidence>
<name>A0AAV7ZTQ0_9EUKA</name>
<comment type="caution">
    <text evidence="5">The sequence shown here is derived from an EMBL/GenBank/DDBJ whole genome shotgun (WGS) entry which is preliminary data.</text>
</comment>